<dbReference type="EMBL" id="KX580953">
    <property type="protein sequence ID" value="AQK38170.1"/>
    <property type="molecule type" value="Genomic_RNA"/>
</dbReference>
<name>A0A1Q0XE06_PEDV</name>
<keyword evidence="1" id="KW-0261">Viral envelope protein</keyword>
<reference evidence="1" key="1">
    <citation type="submission" date="2016-07" db="EMBL/GenBank/DDBJ databases">
        <authorList>
            <person name="Sun F."/>
            <person name="Shi H."/>
            <person name="Chen R."/>
        </authorList>
    </citation>
    <scope>NUCLEOTIDE SEQUENCE</scope>
    <source>
        <strain evidence="1">KB2013-4</strain>
    </source>
</reference>
<dbReference type="InterPro" id="IPR004293">
    <property type="entry name" value="Coronavirus_Orf3a/b"/>
</dbReference>
<evidence type="ECO:0000313" key="1">
    <source>
        <dbReference type="EMBL" id="AQK38170.1"/>
    </source>
</evidence>
<sequence>MLQLVNDCFYSWRYKNALFIIFNTTTLSFLNGKAAYYDGKSIEIQEGGDHEPIGRLYRVYKSYMQIDPLPSTVIDV</sequence>
<organism evidence="1">
    <name type="scientific">Porcine epidemic diarrhea virus</name>
    <name type="common">PEDV</name>
    <dbReference type="NCBI Taxonomy" id="28295"/>
    <lineage>
        <taxon>Viruses</taxon>
        <taxon>Riboviria</taxon>
        <taxon>Orthornavirae</taxon>
        <taxon>Pisuviricota</taxon>
        <taxon>Pisoniviricetes</taxon>
        <taxon>Nidovirales</taxon>
        <taxon>Cornidovirineae</taxon>
        <taxon>Coronaviridae</taxon>
        <taxon>Orthocoronavirinae</taxon>
        <taxon>Alphacoronavirus</taxon>
        <taxon>Pedacovirus</taxon>
        <taxon>Alphacoronavirus porci</taxon>
    </lineage>
</organism>
<keyword evidence="1" id="KW-0946">Virion</keyword>
<dbReference type="GO" id="GO:0019031">
    <property type="term" value="C:viral envelope"/>
    <property type="evidence" value="ECO:0007669"/>
    <property type="project" value="UniProtKB-KW"/>
</dbReference>
<proteinExistence type="predicted"/>
<dbReference type="Pfam" id="PF03053">
    <property type="entry name" value="Corona_NS3b"/>
    <property type="match status" value="1"/>
</dbReference>
<protein>
    <submittedName>
        <fullName evidence="1">Envelope protein</fullName>
    </submittedName>
</protein>
<accession>A0A1Q0XE06</accession>